<reference evidence="2" key="1">
    <citation type="submission" date="2023-06" db="EMBL/GenBank/DDBJ databases">
        <title>Genome-scale phylogeny and comparative genomics of the fungal order Sordariales.</title>
        <authorList>
            <consortium name="Lawrence Berkeley National Laboratory"/>
            <person name="Hensen N."/>
            <person name="Bonometti L."/>
            <person name="Westerberg I."/>
            <person name="Brannstrom I.O."/>
            <person name="Guillou S."/>
            <person name="Cros-Aarteil S."/>
            <person name="Calhoun S."/>
            <person name="Haridas S."/>
            <person name="Kuo A."/>
            <person name="Mondo S."/>
            <person name="Pangilinan J."/>
            <person name="Riley R."/>
            <person name="Labutti K."/>
            <person name="Andreopoulos B."/>
            <person name="Lipzen A."/>
            <person name="Chen C."/>
            <person name="Yanf M."/>
            <person name="Daum C."/>
            <person name="Ng V."/>
            <person name="Clum A."/>
            <person name="Steindorff A."/>
            <person name="Ohm R."/>
            <person name="Martin F."/>
            <person name="Silar P."/>
            <person name="Natvig D."/>
            <person name="Lalanne C."/>
            <person name="Gautier V."/>
            <person name="Ament-Velasquez S.L."/>
            <person name="Kruys A."/>
            <person name="Hutchinson M.I."/>
            <person name="Powell A.J."/>
            <person name="Barry K."/>
            <person name="Miller A.N."/>
            <person name="Grigoriev I.V."/>
            <person name="Debuchy R."/>
            <person name="Gladieux P."/>
            <person name="Thoren M.H."/>
            <person name="Johannesson H."/>
        </authorList>
    </citation>
    <scope>NUCLEOTIDE SEQUENCE</scope>
    <source>
        <strain evidence="2">SMH4607-1</strain>
    </source>
</reference>
<dbReference type="AlphaFoldDB" id="A0AA40DJA2"/>
<feature type="transmembrane region" description="Helical" evidence="1">
    <location>
        <begin position="20"/>
        <end position="41"/>
    </location>
</feature>
<proteinExistence type="predicted"/>
<protein>
    <submittedName>
        <fullName evidence="2">Uncharacterized protein</fullName>
    </submittedName>
</protein>
<evidence type="ECO:0000313" key="3">
    <source>
        <dbReference type="Proteomes" id="UP001172102"/>
    </source>
</evidence>
<keyword evidence="1" id="KW-0812">Transmembrane</keyword>
<gene>
    <name evidence="2" type="ORF">B0H67DRAFT_392493</name>
</gene>
<sequence>MTPMVCGASVLRGSRKREALKLRVTLLRLVTEVVSIIANVLKVGIHQLYYVAYIGLLPSYVASLRKSCRAEKEMAKRGLVVLTRA</sequence>
<accession>A0AA40DJA2</accession>
<keyword evidence="3" id="KW-1185">Reference proteome</keyword>
<keyword evidence="1" id="KW-0472">Membrane</keyword>
<dbReference type="Proteomes" id="UP001172102">
    <property type="component" value="Unassembled WGS sequence"/>
</dbReference>
<dbReference type="EMBL" id="JAUKUA010000008">
    <property type="protein sequence ID" value="KAK0702817.1"/>
    <property type="molecule type" value="Genomic_DNA"/>
</dbReference>
<keyword evidence="1" id="KW-1133">Transmembrane helix</keyword>
<evidence type="ECO:0000313" key="2">
    <source>
        <dbReference type="EMBL" id="KAK0702817.1"/>
    </source>
</evidence>
<comment type="caution">
    <text evidence="2">The sequence shown here is derived from an EMBL/GenBank/DDBJ whole genome shotgun (WGS) entry which is preliminary data.</text>
</comment>
<evidence type="ECO:0000256" key="1">
    <source>
        <dbReference type="SAM" id="Phobius"/>
    </source>
</evidence>
<organism evidence="2 3">
    <name type="scientific">Lasiosphaeris hirsuta</name>
    <dbReference type="NCBI Taxonomy" id="260670"/>
    <lineage>
        <taxon>Eukaryota</taxon>
        <taxon>Fungi</taxon>
        <taxon>Dikarya</taxon>
        <taxon>Ascomycota</taxon>
        <taxon>Pezizomycotina</taxon>
        <taxon>Sordariomycetes</taxon>
        <taxon>Sordariomycetidae</taxon>
        <taxon>Sordariales</taxon>
        <taxon>Lasiosphaeriaceae</taxon>
        <taxon>Lasiosphaeris</taxon>
    </lineage>
</organism>
<feature type="transmembrane region" description="Helical" evidence="1">
    <location>
        <begin position="47"/>
        <end position="64"/>
    </location>
</feature>
<name>A0AA40DJA2_9PEZI</name>